<name>A0A2A6D333_PRIPA</name>
<proteinExistence type="predicted"/>
<reference evidence="1" key="2">
    <citation type="submission" date="2022-06" db="UniProtKB">
        <authorList>
            <consortium name="EnsemblMetazoa"/>
        </authorList>
    </citation>
    <scope>IDENTIFICATION</scope>
    <source>
        <strain evidence="1">PS312</strain>
    </source>
</reference>
<organism evidence="1 2">
    <name type="scientific">Pristionchus pacificus</name>
    <name type="common">Parasitic nematode worm</name>
    <dbReference type="NCBI Taxonomy" id="54126"/>
    <lineage>
        <taxon>Eukaryota</taxon>
        <taxon>Metazoa</taxon>
        <taxon>Ecdysozoa</taxon>
        <taxon>Nematoda</taxon>
        <taxon>Chromadorea</taxon>
        <taxon>Rhabditida</taxon>
        <taxon>Rhabditina</taxon>
        <taxon>Diplogasteromorpha</taxon>
        <taxon>Diplogasteroidea</taxon>
        <taxon>Neodiplogasteridae</taxon>
        <taxon>Pristionchus</taxon>
    </lineage>
</organism>
<dbReference type="EnsemblMetazoa" id="PPA20768.1">
    <property type="protein sequence ID" value="PPA20768.1"/>
    <property type="gene ID" value="WBGene00110322"/>
</dbReference>
<gene>
    <name evidence="1" type="primary">WBGene00110322</name>
</gene>
<dbReference type="AlphaFoldDB" id="A0A2A6D333"/>
<accession>A0A8R1UD10</accession>
<dbReference type="Proteomes" id="UP000005239">
    <property type="component" value="Unassembled WGS sequence"/>
</dbReference>
<reference evidence="2" key="1">
    <citation type="journal article" date="2008" name="Nat. Genet.">
        <title>The Pristionchus pacificus genome provides a unique perspective on nematode lifestyle and parasitism.</title>
        <authorList>
            <person name="Dieterich C."/>
            <person name="Clifton S.W."/>
            <person name="Schuster L.N."/>
            <person name="Chinwalla A."/>
            <person name="Delehaunty K."/>
            <person name="Dinkelacker I."/>
            <person name="Fulton L."/>
            <person name="Fulton R."/>
            <person name="Godfrey J."/>
            <person name="Minx P."/>
            <person name="Mitreva M."/>
            <person name="Roeseler W."/>
            <person name="Tian H."/>
            <person name="Witte H."/>
            <person name="Yang S.P."/>
            <person name="Wilson R.K."/>
            <person name="Sommer R.J."/>
        </authorList>
    </citation>
    <scope>NUCLEOTIDE SEQUENCE [LARGE SCALE GENOMIC DNA]</scope>
    <source>
        <strain evidence="2">PS312</strain>
    </source>
</reference>
<evidence type="ECO:0000313" key="2">
    <source>
        <dbReference type="Proteomes" id="UP000005239"/>
    </source>
</evidence>
<protein>
    <submittedName>
        <fullName evidence="1">Uncharacterized protein</fullName>
    </submittedName>
</protein>
<accession>A0A2A6D333</accession>
<sequence>SRPKTACGYVKHIYTRHRMSLHTAGINYLLCSCGLRATSNSSFTREHSEKCDGHEFKIIRLRSKWKVKLENVAD</sequence>
<evidence type="ECO:0000313" key="1">
    <source>
        <dbReference type="EnsemblMetazoa" id="PPA20768.1"/>
    </source>
</evidence>
<keyword evidence="2" id="KW-1185">Reference proteome</keyword>